<reference evidence="2" key="2">
    <citation type="journal article" date="2014" name="ISME J.">
        <title>Microbial stratification in low pH oxic and suboxic macroscopic growths along an acid mine drainage.</title>
        <authorList>
            <person name="Mendez-Garcia C."/>
            <person name="Mesa V."/>
            <person name="Sprenger R.R."/>
            <person name="Richter M."/>
            <person name="Diez M.S."/>
            <person name="Solano J."/>
            <person name="Bargiela R."/>
            <person name="Golyshina O.V."/>
            <person name="Manteca A."/>
            <person name="Ramos J.L."/>
            <person name="Gallego J.R."/>
            <person name="Llorente I."/>
            <person name="Martins Dos Santos V.A."/>
            <person name="Jensen O.N."/>
            <person name="Pelaez A.I."/>
            <person name="Sanchez J."/>
            <person name="Ferrer M."/>
        </authorList>
    </citation>
    <scope>NUCLEOTIDE SEQUENCE</scope>
</reference>
<comment type="caution">
    <text evidence="2">The sequence shown here is derived from an EMBL/GenBank/DDBJ whole genome shotgun (WGS) entry which is preliminary data.</text>
</comment>
<keyword evidence="1" id="KW-1133">Transmembrane helix</keyword>
<sequence length="101" mass="11986">ARASRPRLPHRPVALLAPTPTYFFEWLHWFAYLAWSVGSRLAPLAWLGPVTMFVFLRYLSGIPWTEQQALRSRGEDYRDYQRTTPLFFPWFPHRPRSGVDH</sequence>
<protein>
    <submittedName>
        <fullName evidence="2">Membrane protein containing DUF1295</fullName>
    </submittedName>
</protein>
<dbReference type="PANTHER" id="PTHR32251">
    <property type="entry name" value="3-OXO-5-ALPHA-STEROID 4-DEHYDROGENASE"/>
    <property type="match status" value="1"/>
</dbReference>
<evidence type="ECO:0000313" key="2">
    <source>
        <dbReference type="EMBL" id="EQD63697.1"/>
    </source>
</evidence>
<keyword evidence="1" id="KW-0812">Transmembrane</keyword>
<accession>T1B1H9</accession>
<feature type="transmembrane region" description="Helical" evidence="1">
    <location>
        <begin position="41"/>
        <end position="59"/>
    </location>
</feature>
<dbReference type="Pfam" id="PF06966">
    <property type="entry name" value="DUF1295"/>
    <property type="match status" value="1"/>
</dbReference>
<dbReference type="AlphaFoldDB" id="T1B1H9"/>
<dbReference type="GO" id="GO:0016020">
    <property type="term" value="C:membrane"/>
    <property type="evidence" value="ECO:0007669"/>
    <property type="project" value="TreeGrafter"/>
</dbReference>
<dbReference type="PANTHER" id="PTHR32251:SF17">
    <property type="entry name" value="STEROID 5-ALPHA REDUCTASE C-TERMINAL DOMAIN-CONTAINING PROTEIN"/>
    <property type="match status" value="1"/>
</dbReference>
<feature type="non-terminal residue" evidence="2">
    <location>
        <position position="1"/>
    </location>
</feature>
<proteinExistence type="predicted"/>
<feature type="transmembrane region" description="Helical" evidence="1">
    <location>
        <begin position="12"/>
        <end position="35"/>
    </location>
</feature>
<name>T1B1H9_9ZZZZ</name>
<reference evidence="2" key="1">
    <citation type="submission" date="2013-08" db="EMBL/GenBank/DDBJ databases">
        <authorList>
            <person name="Mendez C."/>
            <person name="Richter M."/>
            <person name="Ferrer M."/>
            <person name="Sanchez J."/>
        </authorList>
    </citation>
    <scope>NUCLEOTIDE SEQUENCE</scope>
</reference>
<dbReference type="Gene3D" id="1.20.120.1630">
    <property type="match status" value="1"/>
</dbReference>
<organism evidence="2">
    <name type="scientific">mine drainage metagenome</name>
    <dbReference type="NCBI Taxonomy" id="410659"/>
    <lineage>
        <taxon>unclassified sequences</taxon>
        <taxon>metagenomes</taxon>
        <taxon>ecological metagenomes</taxon>
    </lineage>
</organism>
<dbReference type="InterPro" id="IPR010721">
    <property type="entry name" value="UstE-like"/>
</dbReference>
<dbReference type="EMBL" id="AUZY01004382">
    <property type="protein sequence ID" value="EQD63697.1"/>
    <property type="molecule type" value="Genomic_DNA"/>
</dbReference>
<evidence type="ECO:0000256" key="1">
    <source>
        <dbReference type="SAM" id="Phobius"/>
    </source>
</evidence>
<gene>
    <name evidence="2" type="ORF">B1B_06907</name>
</gene>
<keyword evidence="1" id="KW-0472">Membrane</keyword>